<feature type="domain" description="Protein kinase" evidence="6">
    <location>
        <begin position="65"/>
        <end position="393"/>
    </location>
</feature>
<dbReference type="Gene3D" id="3.30.200.20">
    <property type="entry name" value="Phosphorylase Kinase, domain 1"/>
    <property type="match status" value="1"/>
</dbReference>
<dbReference type="InterPro" id="IPR042095">
    <property type="entry name" value="SUMF_sf"/>
</dbReference>
<dbReference type="OrthoDB" id="5496976at2"/>
<keyword evidence="3" id="KW-0418">Kinase</keyword>
<keyword evidence="2" id="KW-0547">Nucleotide-binding</keyword>
<feature type="region of interest" description="Disordered" evidence="5">
    <location>
        <begin position="316"/>
        <end position="427"/>
    </location>
</feature>
<reference evidence="7 8" key="1">
    <citation type="submission" date="2019-06" db="EMBL/GenBank/DDBJ databases">
        <title>Persicimonas caeni gen. nov., sp. nov., a predatory bacterium isolated from solar saltern.</title>
        <authorList>
            <person name="Wang S."/>
        </authorList>
    </citation>
    <scope>NUCLEOTIDE SEQUENCE [LARGE SCALE GENOMIC DNA]</scope>
    <source>
        <strain evidence="7 8">YN101</strain>
    </source>
</reference>
<evidence type="ECO:0000256" key="2">
    <source>
        <dbReference type="ARBA" id="ARBA00022741"/>
    </source>
</evidence>
<dbReference type="Gene3D" id="1.10.510.10">
    <property type="entry name" value="Transferase(Phosphotransferase) domain 1"/>
    <property type="match status" value="1"/>
</dbReference>
<feature type="compositionally biased region" description="Low complexity" evidence="5">
    <location>
        <begin position="572"/>
        <end position="587"/>
    </location>
</feature>
<dbReference type="Gene3D" id="3.90.1580.10">
    <property type="entry name" value="paralog of FGE (formylglycine-generating enzyme)"/>
    <property type="match status" value="1"/>
</dbReference>
<sequence length="759" mass="82129">MLCHQCGSPVSPEDSSCQNCGADLKRKSRRMELRSDGLRRMTQQMRAIKADGRYFPPNEVISERFKLGELIGKGPFGEVYRAEDTLIDAEVAVKIFDPKLIENPVHQEQFLRTARTARTMTQTNVVRVHGSGVHKDHAWVSMQALEGLSLRKVLKMRRNKGEKFTLEELEPIVSQITLAVQHINREFPHGNLKPENIIFLPELIKLTDHYLYAAIDHEMFADRASDSPYVAPELHTPSEEADPRCDVYSLGMLIGEMLFGPDYTPGSPPSDRPEVAGVDALVRRATAFDPSERYPSVEALSEDFVTLVDTGSLLHSSGDEISVPEPAGLAEVSTPPPPPQSAPADELLLEETPSDIAEPIEDDIATREYDRDEPEDPELGDLLETNEVRREELPPPPKGAAAKLEPKEETKTAIKPPPGAKKAEDDSDTSPALIFAGLIALVGLIGAIMWMSSGKEEGQHVEIGDGDEASVEASETPEGEENGDETETADKGDSATEASGKEVAAAAEKAGKTMLAARGKAVVAAKKAEETSAKDDAEGLKDMAEAAAMLKDEKADDGARASTSSESKTSTGDKGQGAAKKASGGAAKKNDKKEEKKAVASGTKCKPGMLLVKSKKGNYCIDAYEYPARGVKPKTNVSWFKAKQLCNAKGKRLCELSEWRRACGSKYPYGRKWDPNKCNTVDEDEFERSLAAAGSFSSCRSWTGARDMTGNAHEWVAEQRIAGGGFDSGPEVASCRYSSPKAPGSGSSNIGFRCCANPE</sequence>
<dbReference type="Proteomes" id="UP000315995">
    <property type="component" value="Chromosome"/>
</dbReference>
<evidence type="ECO:0000256" key="3">
    <source>
        <dbReference type="ARBA" id="ARBA00022777"/>
    </source>
</evidence>
<accession>A0A4Y6PLX8</accession>
<feature type="region of interest" description="Disordered" evidence="5">
    <location>
        <begin position="458"/>
        <end position="506"/>
    </location>
</feature>
<dbReference type="SUPFAM" id="SSF56112">
    <property type="entry name" value="Protein kinase-like (PK-like)"/>
    <property type="match status" value="1"/>
</dbReference>
<dbReference type="Pfam" id="PF03781">
    <property type="entry name" value="FGE-sulfatase"/>
    <property type="match status" value="1"/>
</dbReference>
<feature type="compositionally biased region" description="Polar residues" evidence="5">
    <location>
        <begin position="561"/>
        <end position="570"/>
    </location>
</feature>
<evidence type="ECO:0000313" key="8">
    <source>
        <dbReference type="Proteomes" id="UP000315995"/>
    </source>
</evidence>
<keyword evidence="8" id="KW-1185">Reference proteome</keyword>
<dbReference type="PROSITE" id="PS50011">
    <property type="entry name" value="PROTEIN_KINASE_DOM"/>
    <property type="match status" value="1"/>
</dbReference>
<dbReference type="AlphaFoldDB" id="A0A4Y6PLX8"/>
<protein>
    <recommendedName>
        <fullName evidence="6">Protein kinase domain-containing protein</fullName>
    </recommendedName>
</protein>
<dbReference type="GO" id="GO:0004674">
    <property type="term" value="F:protein serine/threonine kinase activity"/>
    <property type="evidence" value="ECO:0007669"/>
    <property type="project" value="TreeGrafter"/>
</dbReference>
<keyword evidence="1" id="KW-0808">Transferase</keyword>
<evidence type="ECO:0000256" key="4">
    <source>
        <dbReference type="ARBA" id="ARBA00022840"/>
    </source>
</evidence>
<accession>A0A5B8XXU8</accession>
<dbReference type="Pfam" id="PF00069">
    <property type="entry name" value="Pkinase"/>
    <property type="match status" value="1"/>
</dbReference>
<feature type="compositionally biased region" description="Acidic residues" evidence="5">
    <location>
        <begin position="347"/>
        <end position="363"/>
    </location>
</feature>
<dbReference type="CDD" id="cd14014">
    <property type="entry name" value="STKc_PknB_like"/>
    <property type="match status" value="1"/>
</dbReference>
<evidence type="ECO:0000259" key="6">
    <source>
        <dbReference type="PROSITE" id="PS50011"/>
    </source>
</evidence>
<evidence type="ECO:0000256" key="5">
    <source>
        <dbReference type="SAM" id="MobiDB-lite"/>
    </source>
</evidence>
<feature type="region of interest" description="Disordered" evidence="5">
    <location>
        <begin position="551"/>
        <end position="599"/>
    </location>
</feature>
<keyword evidence="4" id="KW-0067">ATP-binding</keyword>
<dbReference type="RefSeq" id="WP_141195718.1">
    <property type="nucleotide sequence ID" value="NZ_CP041186.1"/>
</dbReference>
<feature type="compositionally biased region" description="Basic and acidic residues" evidence="5">
    <location>
        <begin position="588"/>
        <end position="598"/>
    </location>
</feature>
<dbReference type="SUPFAM" id="SSF56436">
    <property type="entry name" value="C-type lectin-like"/>
    <property type="match status" value="1"/>
</dbReference>
<gene>
    <name evidence="7" type="ORF">FIV42_00225</name>
</gene>
<dbReference type="InterPro" id="IPR005532">
    <property type="entry name" value="SUMF_dom"/>
</dbReference>
<feature type="compositionally biased region" description="Acidic residues" evidence="5">
    <location>
        <begin position="371"/>
        <end position="381"/>
    </location>
</feature>
<dbReference type="GO" id="GO:0005524">
    <property type="term" value="F:ATP binding"/>
    <property type="evidence" value="ECO:0007669"/>
    <property type="project" value="UniProtKB-KW"/>
</dbReference>
<feature type="compositionally biased region" description="Acidic residues" evidence="5">
    <location>
        <begin position="464"/>
        <end position="487"/>
    </location>
</feature>
<evidence type="ECO:0000313" key="7">
    <source>
        <dbReference type="EMBL" id="QDG49219.1"/>
    </source>
</evidence>
<dbReference type="EMBL" id="CP041186">
    <property type="protein sequence ID" value="QDG49219.1"/>
    <property type="molecule type" value="Genomic_DNA"/>
</dbReference>
<dbReference type="InterPro" id="IPR011009">
    <property type="entry name" value="Kinase-like_dom_sf"/>
</dbReference>
<dbReference type="PANTHER" id="PTHR43289:SF6">
    <property type="entry name" value="SERINE_THREONINE-PROTEIN KINASE NEKL-3"/>
    <property type="match status" value="1"/>
</dbReference>
<name>A0A4Y6PLX8_PERCE</name>
<proteinExistence type="predicted"/>
<organism evidence="7 8">
    <name type="scientific">Persicimonas caeni</name>
    <dbReference type="NCBI Taxonomy" id="2292766"/>
    <lineage>
        <taxon>Bacteria</taxon>
        <taxon>Deltaproteobacteria</taxon>
        <taxon>Bradymonadales</taxon>
        <taxon>Bradymonadaceae</taxon>
        <taxon>Persicimonas</taxon>
    </lineage>
</organism>
<dbReference type="PANTHER" id="PTHR43289">
    <property type="entry name" value="MITOGEN-ACTIVATED PROTEIN KINASE KINASE KINASE 20-RELATED"/>
    <property type="match status" value="1"/>
</dbReference>
<dbReference type="InterPro" id="IPR016187">
    <property type="entry name" value="CTDL_fold"/>
</dbReference>
<evidence type="ECO:0000256" key="1">
    <source>
        <dbReference type="ARBA" id="ARBA00022679"/>
    </source>
</evidence>
<dbReference type="InterPro" id="IPR000719">
    <property type="entry name" value="Prot_kinase_dom"/>
</dbReference>
<feature type="compositionally biased region" description="Low complexity" evidence="5">
    <location>
        <begin position="495"/>
        <end position="506"/>
    </location>
</feature>